<dbReference type="GO" id="GO:0046872">
    <property type="term" value="F:metal ion binding"/>
    <property type="evidence" value="ECO:0007669"/>
    <property type="project" value="UniProtKB-KW"/>
</dbReference>
<feature type="domain" description="Metallo-beta-lactamase" evidence="6">
    <location>
        <begin position="100"/>
        <end position="285"/>
    </location>
</feature>
<dbReference type="GO" id="GO:0016787">
    <property type="term" value="F:hydrolase activity"/>
    <property type="evidence" value="ECO:0007669"/>
    <property type="project" value="UniProtKB-KW"/>
</dbReference>
<dbReference type="PANTHER" id="PTHR42978">
    <property type="entry name" value="QUORUM-QUENCHING LACTONASE YTNP-RELATED-RELATED"/>
    <property type="match status" value="1"/>
</dbReference>
<evidence type="ECO:0000256" key="2">
    <source>
        <dbReference type="ARBA" id="ARBA00022723"/>
    </source>
</evidence>
<dbReference type="OrthoDB" id="9773738at2"/>
<proteinExistence type="inferred from homology"/>
<sequence>MTYSISRRTALIGGALASTSLAFGKAALAQDKSMRKMERPMLHMAKARGFKIGKFQVTALLAGSIPRPEPHKIFGLNVSAEDFKAASDANFIPSNSAQFFFTPTVVDTGEAIILFDTGLNAAGITAALSEAGYAPTDITHVVITHMHGDHIGGLMNEGAPTFSNVAYLTGQVEFDHWAKGSSKRFDSNMRPLAEKTSFVKDGSDIVSGITAMAAFGHTPGHMTYHIESEGQRLLLMADLANHYVWSLAYPDWEVKFDMDKTAAAQSRRKVLGMVATDRIPILGYHMPFPAVGYVETRDQGFRYVPASYQLMG</sequence>
<evidence type="ECO:0000259" key="6">
    <source>
        <dbReference type="SMART" id="SM00849"/>
    </source>
</evidence>
<dbReference type="AlphaFoldDB" id="A0A285PNU1"/>
<protein>
    <submittedName>
        <fullName evidence="7">Glyoxylase, beta-lactamase superfamily II</fullName>
    </submittedName>
</protein>
<dbReference type="InterPro" id="IPR001279">
    <property type="entry name" value="Metallo-B-lactamas"/>
</dbReference>
<evidence type="ECO:0000256" key="1">
    <source>
        <dbReference type="ARBA" id="ARBA00007749"/>
    </source>
</evidence>
<evidence type="ECO:0000256" key="5">
    <source>
        <dbReference type="SAM" id="SignalP"/>
    </source>
</evidence>
<dbReference type="RefSeq" id="WP_097155965.1">
    <property type="nucleotide sequence ID" value="NZ_OBEL01000010.1"/>
</dbReference>
<reference evidence="7 8" key="1">
    <citation type="submission" date="2017-09" db="EMBL/GenBank/DDBJ databases">
        <authorList>
            <person name="Ehlers B."/>
            <person name="Leendertz F.H."/>
        </authorList>
    </citation>
    <scope>NUCLEOTIDE SEQUENCE [LARGE SCALE GENOMIC DNA]</scope>
    <source>
        <strain evidence="7 8">DSM 18289</strain>
    </source>
</reference>
<dbReference type="Proteomes" id="UP000219439">
    <property type="component" value="Unassembled WGS sequence"/>
</dbReference>
<gene>
    <name evidence="7" type="ORF">SAMN06265368_4704</name>
</gene>
<evidence type="ECO:0000313" key="7">
    <source>
        <dbReference type="EMBL" id="SNZ21581.1"/>
    </source>
</evidence>
<dbReference type="SMART" id="SM00849">
    <property type="entry name" value="Lactamase_B"/>
    <property type="match status" value="1"/>
</dbReference>
<keyword evidence="8" id="KW-1185">Reference proteome</keyword>
<dbReference type="Pfam" id="PF00753">
    <property type="entry name" value="Lactamase_B"/>
    <property type="match status" value="1"/>
</dbReference>
<organism evidence="7 8">
    <name type="scientific">Cohaesibacter gelatinilyticus</name>
    <dbReference type="NCBI Taxonomy" id="372072"/>
    <lineage>
        <taxon>Bacteria</taxon>
        <taxon>Pseudomonadati</taxon>
        <taxon>Pseudomonadota</taxon>
        <taxon>Alphaproteobacteria</taxon>
        <taxon>Hyphomicrobiales</taxon>
        <taxon>Cohaesibacteraceae</taxon>
    </lineage>
</organism>
<evidence type="ECO:0000256" key="4">
    <source>
        <dbReference type="ARBA" id="ARBA00022833"/>
    </source>
</evidence>
<name>A0A285PNU1_9HYPH</name>
<keyword evidence="4" id="KW-0862">Zinc</keyword>
<accession>A0A285PNU1</accession>
<keyword evidence="2" id="KW-0479">Metal-binding</keyword>
<comment type="similarity">
    <text evidence="1">Belongs to the metallo-beta-lactamase superfamily.</text>
</comment>
<dbReference type="InterPro" id="IPR051013">
    <property type="entry name" value="MBL_superfamily_lactonases"/>
</dbReference>
<keyword evidence="3" id="KW-0378">Hydrolase</keyword>
<evidence type="ECO:0000256" key="3">
    <source>
        <dbReference type="ARBA" id="ARBA00022801"/>
    </source>
</evidence>
<dbReference type="PANTHER" id="PTHR42978:SF6">
    <property type="entry name" value="QUORUM-QUENCHING LACTONASE YTNP-RELATED"/>
    <property type="match status" value="1"/>
</dbReference>
<evidence type="ECO:0000313" key="8">
    <source>
        <dbReference type="Proteomes" id="UP000219439"/>
    </source>
</evidence>
<dbReference type="PROSITE" id="PS51318">
    <property type="entry name" value="TAT"/>
    <property type="match status" value="1"/>
</dbReference>
<keyword evidence="5" id="KW-0732">Signal</keyword>
<dbReference type="SUPFAM" id="SSF56281">
    <property type="entry name" value="Metallo-hydrolase/oxidoreductase"/>
    <property type="match status" value="1"/>
</dbReference>
<feature type="chain" id="PRO_5012538185" evidence="5">
    <location>
        <begin position="30"/>
        <end position="312"/>
    </location>
</feature>
<dbReference type="CDD" id="cd07720">
    <property type="entry name" value="OPHC2-like_MBL-fold"/>
    <property type="match status" value="1"/>
</dbReference>
<dbReference type="Gene3D" id="3.60.15.10">
    <property type="entry name" value="Ribonuclease Z/Hydroxyacylglutathione hydrolase-like"/>
    <property type="match status" value="1"/>
</dbReference>
<dbReference type="InterPro" id="IPR036866">
    <property type="entry name" value="RibonucZ/Hydroxyglut_hydro"/>
</dbReference>
<dbReference type="InterPro" id="IPR006311">
    <property type="entry name" value="TAT_signal"/>
</dbReference>
<dbReference type="EMBL" id="OBEL01000010">
    <property type="protein sequence ID" value="SNZ21581.1"/>
    <property type="molecule type" value="Genomic_DNA"/>
</dbReference>
<feature type="signal peptide" evidence="5">
    <location>
        <begin position="1"/>
        <end position="29"/>
    </location>
</feature>